<evidence type="ECO:0000313" key="3">
    <source>
        <dbReference type="Proteomes" id="UP000095280"/>
    </source>
</evidence>
<dbReference type="WBParaSite" id="maker-unitig_32325-snap-gene-0.2-mRNA-1">
    <property type="protein sequence ID" value="maker-unitig_32325-snap-gene-0.2-mRNA-1"/>
    <property type="gene ID" value="maker-unitig_32325-snap-gene-0.2"/>
</dbReference>
<protein>
    <submittedName>
        <fullName evidence="4">Secreted protein</fullName>
    </submittedName>
</protein>
<accession>A0A1I8FGM6</accession>
<keyword evidence="2" id="KW-1133">Transmembrane helix</keyword>
<keyword evidence="3" id="KW-1185">Reference proteome</keyword>
<evidence type="ECO:0000256" key="2">
    <source>
        <dbReference type="SAM" id="Phobius"/>
    </source>
</evidence>
<evidence type="ECO:0000256" key="1">
    <source>
        <dbReference type="SAM" id="MobiDB-lite"/>
    </source>
</evidence>
<evidence type="ECO:0000313" key="4">
    <source>
        <dbReference type="WBParaSite" id="maker-unitig_32325-snap-gene-0.2-mRNA-1"/>
    </source>
</evidence>
<feature type="transmembrane region" description="Helical" evidence="2">
    <location>
        <begin position="12"/>
        <end position="33"/>
    </location>
</feature>
<dbReference type="Proteomes" id="UP000095280">
    <property type="component" value="Unplaced"/>
</dbReference>
<sequence>MGEPRQRRVMVEVALLFTVHRVLALLLFTSFGWGSAGGQANGCAGLIFLTLRHRALKRPIIFVTRPTIRLFLIVFARILSSVQIFSLRTSRAPYTAPKGSFRVLGHRRPSHGRPPPAWAE</sequence>
<dbReference type="AlphaFoldDB" id="A0A1I8FGM6"/>
<keyword evidence="2" id="KW-0472">Membrane</keyword>
<organism evidence="3 4">
    <name type="scientific">Macrostomum lignano</name>
    <dbReference type="NCBI Taxonomy" id="282301"/>
    <lineage>
        <taxon>Eukaryota</taxon>
        <taxon>Metazoa</taxon>
        <taxon>Spiralia</taxon>
        <taxon>Lophotrochozoa</taxon>
        <taxon>Platyhelminthes</taxon>
        <taxon>Rhabditophora</taxon>
        <taxon>Macrostomorpha</taxon>
        <taxon>Macrostomida</taxon>
        <taxon>Macrostomidae</taxon>
        <taxon>Macrostomum</taxon>
    </lineage>
</organism>
<reference evidence="4" key="1">
    <citation type="submission" date="2016-11" db="UniProtKB">
        <authorList>
            <consortium name="WormBaseParasite"/>
        </authorList>
    </citation>
    <scope>IDENTIFICATION</scope>
</reference>
<proteinExistence type="predicted"/>
<feature type="region of interest" description="Disordered" evidence="1">
    <location>
        <begin position="94"/>
        <end position="120"/>
    </location>
</feature>
<name>A0A1I8FGM6_9PLAT</name>
<keyword evidence="2" id="KW-0812">Transmembrane</keyword>